<accession>A0A8S5ME69</accession>
<evidence type="ECO:0000313" key="1">
    <source>
        <dbReference type="EMBL" id="DAD80516.1"/>
    </source>
</evidence>
<dbReference type="EMBL" id="BK014884">
    <property type="protein sequence ID" value="DAD80516.1"/>
    <property type="molecule type" value="Genomic_DNA"/>
</dbReference>
<proteinExistence type="predicted"/>
<protein>
    <submittedName>
        <fullName evidence="1">Uncharacterized protein</fullName>
    </submittedName>
</protein>
<organism evidence="1">
    <name type="scientific">Siphoviridae sp. ctYh54</name>
    <dbReference type="NCBI Taxonomy" id="2826379"/>
    <lineage>
        <taxon>Viruses</taxon>
        <taxon>Duplodnaviria</taxon>
        <taxon>Heunggongvirae</taxon>
        <taxon>Uroviricota</taxon>
        <taxon>Caudoviricetes</taxon>
    </lineage>
</organism>
<sequence length="58" mass="6529">MTVIKGDVVVAGSVNKANTTAMEEYLKDTIRVFTEAEWEALTDSEKSSYKFALVRQEK</sequence>
<name>A0A8S5ME69_9CAUD</name>
<reference evidence="1" key="1">
    <citation type="journal article" date="2021" name="Proc. Natl. Acad. Sci. U.S.A.">
        <title>A Catalog of Tens of Thousands of Viruses from Human Metagenomes Reveals Hidden Associations with Chronic Diseases.</title>
        <authorList>
            <person name="Tisza M.J."/>
            <person name="Buck C.B."/>
        </authorList>
    </citation>
    <scope>NUCLEOTIDE SEQUENCE</scope>
    <source>
        <strain evidence="1">CtYh54</strain>
    </source>
</reference>